<evidence type="ECO:0000256" key="4">
    <source>
        <dbReference type="ARBA" id="ARBA00022490"/>
    </source>
</evidence>
<dbReference type="EMBL" id="LCIE01000002">
    <property type="protein sequence ID" value="KKT49819.1"/>
    <property type="molecule type" value="Genomic_DNA"/>
</dbReference>
<feature type="domain" description="RecX second three-helical" evidence="6">
    <location>
        <begin position="66"/>
        <end position="106"/>
    </location>
</feature>
<protein>
    <recommendedName>
        <fullName evidence="3 5">Regulatory protein RecX</fullName>
    </recommendedName>
</protein>
<organism evidence="7 8">
    <name type="scientific">Candidatus Collierbacteria bacterium GW2011_GWC2_44_18</name>
    <dbReference type="NCBI Taxonomy" id="1618392"/>
    <lineage>
        <taxon>Bacteria</taxon>
        <taxon>Candidatus Collieribacteriota</taxon>
    </lineage>
</organism>
<dbReference type="Pfam" id="PF02631">
    <property type="entry name" value="RecX_HTH2"/>
    <property type="match status" value="1"/>
</dbReference>
<proteinExistence type="inferred from homology"/>
<comment type="function">
    <text evidence="5">Modulates RecA activity.</text>
</comment>
<comment type="subcellular location">
    <subcellularLocation>
        <location evidence="1 5">Cytoplasm</location>
    </subcellularLocation>
</comment>
<keyword evidence="4 5" id="KW-0963">Cytoplasm</keyword>
<evidence type="ECO:0000313" key="8">
    <source>
        <dbReference type="Proteomes" id="UP000034172"/>
    </source>
</evidence>
<dbReference type="Gene3D" id="1.10.10.10">
    <property type="entry name" value="Winged helix-like DNA-binding domain superfamily/Winged helix DNA-binding domain"/>
    <property type="match status" value="2"/>
</dbReference>
<evidence type="ECO:0000256" key="1">
    <source>
        <dbReference type="ARBA" id="ARBA00004496"/>
    </source>
</evidence>
<dbReference type="PANTHER" id="PTHR33602:SF1">
    <property type="entry name" value="REGULATORY PROTEIN RECX FAMILY PROTEIN"/>
    <property type="match status" value="1"/>
</dbReference>
<reference evidence="7 8" key="1">
    <citation type="journal article" date="2015" name="Nature">
        <title>rRNA introns, odd ribosomes, and small enigmatic genomes across a large radiation of phyla.</title>
        <authorList>
            <person name="Brown C.T."/>
            <person name="Hug L.A."/>
            <person name="Thomas B.C."/>
            <person name="Sharon I."/>
            <person name="Castelle C.J."/>
            <person name="Singh A."/>
            <person name="Wilkins M.J."/>
            <person name="Williams K.H."/>
            <person name="Banfield J.F."/>
        </authorList>
    </citation>
    <scope>NUCLEOTIDE SEQUENCE [LARGE SCALE GENOMIC DNA]</scope>
</reference>
<evidence type="ECO:0000313" key="7">
    <source>
        <dbReference type="EMBL" id="KKT49819.1"/>
    </source>
</evidence>
<dbReference type="GO" id="GO:0006282">
    <property type="term" value="P:regulation of DNA repair"/>
    <property type="evidence" value="ECO:0007669"/>
    <property type="project" value="UniProtKB-UniRule"/>
</dbReference>
<evidence type="ECO:0000256" key="5">
    <source>
        <dbReference type="HAMAP-Rule" id="MF_01114"/>
    </source>
</evidence>
<evidence type="ECO:0000259" key="6">
    <source>
        <dbReference type="Pfam" id="PF02631"/>
    </source>
</evidence>
<dbReference type="Proteomes" id="UP000034172">
    <property type="component" value="Unassembled WGS sequence"/>
</dbReference>
<dbReference type="STRING" id="1618392.UW41_C0002G0095"/>
<name>A0A0G1KPD3_9BACT</name>
<gene>
    <name evidence="5" type="primary">recX</name>
    <name evidence="7" type="ORF">UW41_C0002G0095</name>
</gene>
<dbReference type="InterPro" id="IPR003783">
    <property type="entry name" value="Regulatory_RecX"/>
</dbReference>
<accession>A0A0G1KPD3</accession>
<sequence>MPESSQKSEIRSSLLKYAANILSRRPYFRFKLREKLFLRAEKLNLSNSDSTINSILDDLAKSGYLNDQYLSEAFVRRQLSKHYGPRIISLKLKFLGLSREAVTEALSSSASLEAEIASIRQYLQKFPLLDHRKLISKLYQRGYSDRAIKSAFDGGYLED</sequence>
<dbReference type="GO" id="GO:0005737">
    <property type="term" value="C:cytoplasm"/>
    <property type="evidence" value="ECO:0007669"/>
    <property type="project" value="UniProtKB-SubCell"/>
</dbReference>
<dbReference type="AlphaFoldDB" id="A0A0G1KPD3"/>
<dbReference type="InterPro" id="IPR053924">
    <property type="entry name" value="RecX_HTH_2nd"/>
</dbReference>
<dbReference type="InterPro" id="IPR036388">
    <property type="entry name" value="WH-like_DNA-bd_sf"/>
</dbReference>
<evidence type="ECO:0000256" key="3">
    <source>
        <dbReference type="ARBA" id="ARBA00018111"/>
    </source>
</evidence>
<comment type="caution">
    <text evidence="7">The sequence shown here is derived from an EMBL/GenBank/DDBJ whole genome shotgun (WGS) entry which is preliminary data.</text>
</comment>
<dbReference type="PANTHER" id="PTHR33602">
    <property type="entry name" value="REGULATORY PROTEIN RECX FAMILY PROTEIN"/>
    <property type="match status" value="1"/>
</dbReference>
<comment type="similarity">
    <text evidence="2 5">Belongs to the RecX family.</text>
</comment>
<dbReference type="HAMAP" id="MF_01114">
    <property type="entry name" value="RecX"/>
    <property type="match status" value="1"/>
</dbReference>
<evidence type="ECO:0000256" key="2">
    <source>
        <dbReference type="ARBA" id="ARBA00009695"/>
    </source>
</evidence>